<dbReference type="PANTHER" id="PTHR31286:SF162">
    <property type="entry name" value="DUF4283 DOMAIN-CONTAINING PROTEIN-RELATED"/>
    <property type="match status" value="1"/>
</dbReference>
<dbReference type="AlphaFoldDB" id="A0A3P6E836"/>
<organism evidence="2">
    <name type="scientific">Brassica oleracea</name>
    <name type="common">Wild cabbage</name>
    <dbReference type="NCBI Taxonomy" id="3712"/>
    <lineage>
        <taxon>Eukaryota</taxon>
        <taxon>Viridiplantae</taxon>
        <taxon>Streptophyta</taxon>
        <taxon>Embryophyta</taxon>
        <taxon>Tracheophyta</taxon>
        <taxon>Spermatophyta</taxon>
        <taxon>Magnoliopsida</taxon>
        <taxon>eudicotyledons</taxon>
        <taxon>Gunneridae</taxon>
        <taxon>Pentapetalae</taxon>
        <taxon>rosids</taxon>
        <taxon>malvids</taxon>
        <taxon>Brassicales</taxon>
        <taxon>Brassicaceae</taxon>
        <taxon>Brassiceae</taxon>
        <taxon>Brassica</taxon>
    </lineage>
</organism>
<gene>
    <name evidence="2" type="ORF">BOLC7T41278H</name>
</gene>
<evidence type="ECO:0000313" key="2">
    <source>
        <dbReference type="EMBL" id="VDD35718.1"/>
    </source>
</evidence>
<proteinExistence type="predicted"/>
<feature type="domain" description="Zinc knuckle CX2CX4HX4C" evidence="1">
    <location>
        <begin position="64"/>
        <end position="111"/>
    </location>
</feature>
<dbReference type="InterPro" id="IPR040256">
    <property type="entry name" value="At4g02000-like"/>
</dbReference>
<sequence>MFVLVRWEPIVHDDYPWIIPFKVRVIGLPLHMWTNKNLRNNGARLGNVHVETLDVAEGRMLIDVDSRRPLKFSRKVESKDGDEVTIEIKYEMLFKHCSTCGMLTHEKDHCPSVSDMRSRLQPHTERPGIFTRMQLPQEQAQRYTSTMNIVQCDTILIVLGVTDMGVFELLKAHMIVIRSKLGKRKRKGPSIQYHQYALVRLFPMNNLLPSDTTD</sequence>
<accession>A0A3P6E836</accession>
<protein>
    <recommendedName>
        <fullName evidence="1">Zinc knuckle CX2CX4HX4C domain-containing protein</fullName>
    </recommendedName>
</protein>
<dbReference type="Pfam" id="PF14392">
    <property type="entry name" value="zf-CCHC_4"/>
    <property type="match status" value="1"/>
</dbReference>
<name>A0A3P6E836_BRAOL</name>
<dbReference type="InterPro" id="IPR025836">
    <property type="entry name" value="Zn_knuckle_CX2CX4HX4C"/>
</dbReference>
<dbReference type="EMBL" id="LR031876">
    <property type="protein sequence ID" value="VDD35718.1"/>
    <property type="molecule type" value="Genomic_DNA"/>
</dbReference>
<dbReference type="PANTHER" id="PTHR31286">
    <property type="entry name" value="GLYCINE-RICH CELL WALL STRUCTURAL PROTEIN 1.8-LIKE"/>
    <property type="match status" value="1"/>
</dbReference>
<reference evidence="2" key="1">
    <citation type="submission" date="2018-11" db="EMBL/GenBank/DDBJ databases">
        <authorList>
            <consortium name="Genoscope - CEA"/>
            <person name="William W."/>
        </authorList>
    </citation>
    <scope>NUCLEOTIDE SEQUENCE</scope>
</reference>
<evidence type="ECO:0000259" key="1">
    <source>
        <dbReference type="Pfam" id="PF14392"/>
    </source>
</evidence>